<keyword evidence="2" id="KW-1185">Reference proteome</keyword>
<dbReference type="Gene3D" id="2.40.30.100">
    <property type="entry name" value="AF2212/PG0164-like"/>
    <property type="match status" value="1"/>
</dbReference>
<dbReference type="InterPro" id="IPR015018">
    <property type="entry name" value="DUF1905"/>
</dbReference>
<dbReference type="Pfam" id="PF13376">
    <property type="entry name" value="OmdA"/>
    <property type="match status" value="2"/>
</dbReference>
<proteinExistence type="predicted"/>
<dbReference type="Pfam" id="PF08922">
    <property type="entry name" value="DUF1905"/>
    <property type="match status" value="1"/>
</dbReference>
<dbReference type="Proteomes" id="UP000198356">
    <property type="component" value="Unassembled WGS sequence"/>
</dbReference>
<dbReference type="RefSeq" id="WP_089407628.1">
    <property type="nucleotide sequence ID" value="NZ_FZOU01000002.1"/>
</dbReference>
<evidence type="ECO:0000313" key="1">
    <source>
        <dbReference type="EMBL" id="SNS73005.1"/>
    </source>
</evidence>
<name>A0A239GVW0_9BACT</name>
<protein>
    <submittedName>
        <fullName evidence="1">Bacteriocin-protection, YdeI or OmpD-Associated</fullName>
    </submittedName>
</protein>
<reference evidence="1 2" key="1">
    <citation type="submission" date="2017-06" db="EMBL/GenBank/DDBJ databases">
        <authorList>
            <person name="Kim H.J."/>
            <person name="Triplett B.A."/>
        </authorList>
    </citation>
    <scope>NUCLEOTIDE SEQUENCE [LARGE SCALE GENOMIC DNA]</scope>
    <source>
        <strain evidence="1 2">DSM 18704</strain>
    </source>
</reference>
<dbReference type="SUPFAM" id="SSF141694">
    <property type="entry name" value="AF2212/PG0164-like"/>
    <property type="match status" value="1"/>
</dbReference>
<dbReference type="EMBL" id="FZOU01000002">
    <property type="protein sequence ID" value="SNS73005.1"/>
    <property type="molecule type" value="Genomic_DNA"/>
</dbReference>
<dbReference type="InterPro" id="IPR037079">
    <property type="entry name" value="AF2212/PG0164-like_sf"/>
</dbReference>
<dbReference type="AlphaFoldDB" id="A0A239GVW0"/>
<organism evidence="1 2">
    <name type="scientific">Granulicella rosea</name>
    <dbReference type="NCBI Taxonomy" id="474952"/>
    <lineage>
        <taxon>Bacteria</taxon>
        <taxon>Pseudomonadati</taxon>
        <taxon>Acidobacteriota</taxon>
        <taxon>Terriglobia</taxon>
        <taxon>Terriglobales</taxon>
        <taxon>Acidobacteriaceae</taxon>
        <taxon>Granulicella</taxon>
    </lineage>
</organism>
<evidence type="ECO:0000313" key="2">
    <source>
        <dbReference type="Proteomes" id="UP000198356"/>
    </source>
</evidence>
<accession>A0A239GVW0</accession>
<sequence length="220" mass="25050">MAKPANPIQHFTATLEKGDRALGWTIARVPFDPAVVWKEMIRLRISGEVNGFAFRTSLFPDPRGGFYLLVNHKLQQGAGIRLGSSAEFHLQPDLEPREAELPDELAVLLDEEEGLRDWYDALSEYTRREIGKWVLGVKSDAARIGRAEQMAERLLATMDAERELPPLIAQAFAARPKAKAGWSRMTGIQRKNELMAVFYYRTPESRQKRLEKMLDAAERR</sequence>
<gene>
    <name evidence="1" type="ORF">SAMN05421770_10296</name>
</gene>
<dbReference type="OrthoDB" id="116808at2"/>